<name>A0ABR0BFJ8_PURLI</name>
<sequence>MDAAECSDSQSTNEDPTFPGSDAEEAAIIIVSENPQARLAFSEVAEWLEEQNQMPAVRKAQDIARKCIWVARSQKKDPEVTRLLRRFVSAGLSSSSPMSSPQQKQASGKTNSPPEPEVELWHGFY</sequence>
<organism evidence="2 3">
    <name type="scientific">Purpureocillium lilacinum</name>
    <name type="common">Paecilomyces lilacinus</name>
    <dbReference type="NCBI Taxonomy" id="33203"/>
    <lineage>
        <taxon>Eukaryota</taxon>
        <taxon>Fungi</taxon>
        <taxon>Dikarya</taxon>
        <taxon>Ascomycota</taxon>
        <taxon>Pezizomycotina</taxon>
        <taxon>Sordariomycetes</taxon>
        <taxon>Hypocreomycetidae</taxon>
        <taxon>Hypocreales</taxon>
        <taxon>Ophiocordycipitaceae</taxon>
        <taxon>Purpureocillium</taxon>
    </lineage>
</organism>
<feature type="region of interest" description="Disordered" evidence="1">
    <location>
        <begin position="91"/>
        <end position="125"/>
    </location>
</feature>
<evidence type="ECO:0000256" key="1">
    <source>
        <dbReference type="SAM" id="MobiDB-lite"/>
    </source>
</evidence>
<gene>
    <name evidence="2" type="ORF">Purlil1_12917</name>
</gene>
<proteinExistence type="predicted"/>
<keyword evidence="3" id="KW-1185">Reference proteome</keyword>
<evidence type="ECO:0000313" key="2">
    <source>
        <dbReference type="EMBL" id="KAK4074640.1"/>
    </source>
</evidence>
<evidence type="ECO:0000313" key="3">
    <source>
        <dbReference type="Proteomes" id="UP001287286"/>
    </source>
</evidence>
<protein>
    <submittedName>
        <fullName evidence="2">Uncharacterized protein</fullName>
    </submittedName>
</protein>
<dbReference type="EMBL" id="JAWRVI010000146">
    <property type="protein sequence ID" value="KAK4074640.1"/>
    <property type="molecule type" value="Genomic_DNA"/>
</dbReference>
<reference evidence="2 3" key="1">
    <citation type="journal article" date="2024" name="Microbiol. Resour. Announc.">
        <title>Genome annotations for the ascomycete fungi Trichoderma harzianum, Trichoderma aggressivum, and Purpureocillium lilacinum.</title>
        <authorList>
            <person name="Beijen E.P.W."/>
            <person name="Ohm R.A."/>
        </authorList>
    </citation>
    <scope>NUCLEOTIDE SEQUENCE [LARGE SCALE GENOMIC DNA]</scope>
    <source>
        <strain evidence="2 3">CBS 150709</strain>
    </source>
</reference>
<dbReference type="Proteomes" id="UP001287286">
    <property type="component" value="Unassembled WGS sequence"/>
</dbReference>
<accession>A0ABR0BFJ8</accession>
<feature type="compositionally biased region" description="Low complexity" evidence="1">
    <location>
        <begin position="91"/>
        <end position="107"/>
    </location>
</feature>
<feature type="region of interest" description="Disordered" evidence="1">
    <location>
        <begin position="1"/>
        <end position="24"/>
    </location>
</feature>
<comment type="caution">
    <text evidence="2">The sequence shown here is derived from an EMBL/GenBank/DDBJ whole genome shotgun (WGS) entry which is preliminary data.</text>
</comment>